<dbReference type="AlphaFoldDB" id="A0A183MBU8"/>
<accession>A0A183MBU8</accession>
<organism evidence="1 2">
    <name type="scientific">Schistosoma margrebowiei</name>
    <dbReference type="NCBI Taxonomy" id="48269"/>
    <lineage>
        <taxon>Eukaryota</taxon>
        <taxon>Metazoa</taxon>
        <taxon>Spiralia</taxon>
        <taxon>Lophotrochozoa</taxon>
        <taxon>Platyhelminthes</taxon>
        <taxon>Trematoda</taxon>
        <taxon>Digenea</taxon>
        <taxon>Strigeidida</taxon>
        <taxon>Schistosomatoidea</taxon>
        <taxon>Schistosomatidae</taxon>
        <taxon>Schistosoma</taxon>
    </lineage>
</organism>
<proteinExistence type="predicted"/>
<reference evidence="1 2" key="1">
    <citation type="submission" date="2018-11" db="EMBL/GenBank/DDBJ databases">
        <authorList>
            <consortium name="Pathogen Informatics"/>
        </authorList>
    </citation>
    <scope>NUCLEOTIDE SEQUENCE [LARGE SCALE GENOMIC DNA]</scope>
    <source>
        <strain evidence="1 2">Zambia</strain>
    </source>
</reference>
<sequence>MNSDINKNTITMIITTTTITIITTTTTTSTTTTTTTTTFVHFKMNITVEFHTVNPYSIPMYIYVNKSLE</sequence>
<keyword evidence="2" id="KW-1185">Reference proteome</keyword>
<evidence type="ECO:0000313" key="2">
    <source>
        <dbReference type="Proteomes" id="UP000277204"/>
    </source>
</evidence>
<dbReference type="EMBL" id="UZAI01010248">
    <property type="protein sequence ID" value="VDP06704.1"/>
    <property type="molecule type" value="Genomic_DNA"/>
</dbReference>
<protein>
    <submittedName>
        <fullName evidence="1">Uncharacterized protein</fullName>
    </submittedName>
</protein>
<evidence type="ECO:0000313" key="1">
    <source>
        <dbReference type="EMBL" id="VDP06704.1"/>
    </source>
</evidence>
<name>A0A183MBU8_9TREM</name>
<dbReference type="Proteomes" id="UP000277204">
    <property type="component" value="Unassembled WGS sequence"/>
</dbReference>
<gene>
    <name evidence="1" type="ORF">SMRZ_LOCUS13523</name>
</gene>